<name>A0A1N5TCD7_9ARCH</name>
<dbReference type="GO" id="GO:0016740">
    <property type="term" value="F:transferase activity"/>
    <property type="evidence" value="ECO:0007669"/>
    <property type="project" value="UniProtKB-KW"/>
</dbReference>
<evidence type="ECO:0000313" key="5">
    <source>
        <dbReference type="Proteomes" id="UP000195607"/>
    </source>
</evidence>
<dbReference type="KEGG" id="cdiv:CPM_0503"/>
<dbReference type="OrthoDB" id="53228at2157"/>
<sequence length="315" mass="35805">MNQPSKKGITIVAGTFGHLHKGHKALLMRAISTKKFIIVGITSDEYVKKTKNYNVRDYKSRSDSVYKFLREKNANFTIKPIENNSGDADKNKDYTDIIVSKETEGSARILNNKRLKNGLKPMHIHTVNTKIANDFFVLSSSRIDSGEIDEEGKRLNPLRVSIILSKNIQKAYRDSILRSVFKNSPISSSIEVKNSEIFPDFSDFKRTNSGKIMDFDYLILISEGILPYSRGSRNKVCVRSFIIDKYGTVGEGISSSIEMPEQFYSAFVRGSDKLNIFNLESRGYFSKMILESVKSSLQCRTKPWEFGVFDRIQSV</sequence>
<protein>
    <submittedName>
        <fullName evidence="2">Nucleotidyl transferase superfamily protein</fullName>
    </submittedName>
</protein>
<dbReference type="NCBIfam" id="TIGR00125">
    <property type="entry name" value="cyt_tran_rel"/>
    <property type="match status" value="1"/>
</dbReference>
<keyword evidence="2" id="KW-0808">Transferase</keyword>
<dbReference type="Gene3D" id="3.40.50.620">
    <property type="entry name" value="HUPs"/>
    <property type="match status" value="1"/>
</dbReference>
<gene>
    <name evidence="3" type="ORF">CPM_0503</name>
    <name evidence="2" type="ORF">CSP5_0531</name>
</gene>
<reference evidence="4" key="2">
    <citation type="submission" date="2016-06" db="EMBL/GenBank/DDBJ databases">
        <authorList>
            <person name="Toshchakov V.S."/>
        </authorList>
    </citation>
    <scope>NUCLEOTIDE SEQUENCE [LARGE SCALE GENOMIC DNA]</scope>
    <source>
        <strain>PM4 (JCM 30641</strain>
        <strain evidence="4">\VKM B-2940)</strain>
    </source>
</reference>
<evidence type="ECO:0000313" key="4">
    <source>
        <dbReference type="Proteomes" id="UP000187822"/>
    </source>
</evidence>
<dbReference type="Pfam" id="PF01467">
    <property type="entry name" value="CTP_transf_like"/>
    <property type="match status" value="1"/>
</dbReference>
<keyword evidence="4" id="KW-1185">Reference proteome</keyword>
<dbReference type="Proteomes" id="UP000195607">
    <property type="component" value="Chromosome I"/>
</dbReference>
<dbReference type="GeneID" id="41587827"/>
<organism evidence="2 5">
    <name type="scientific">Cuniculiplasma divulgatum</name>
    <dbReference type="NCBI Taxonomy" id="1673428"/>
    <lineage>
        <taxon>Archaea</taxon>
        <taxon>Methanobacteriati</taxon>
        <taxon>Thermoplasmatota</taxon>
        <taxon>Thermoplasmata</taxon>
        <taxon>Thermoplasmatales</taxon>
        <taxon>Cuniculiplasmataceae</taxon>
        <taxon>Cuniculiplasma</taxon>
    </lineage>
</organism>
<evidence type="ECO:0000259" key="1">
    <source>
        <dbReference type="Pfam" id="PF01467"/>
    </source>
</evidence>
<dbReference type="EMBL" id="LT719092">
    <property type="protein sequence ID" value="SJK84383.1"/>
    <property type="molecule type" value="Genomic_DNA"/>
</dbReference>
<evidence type="ECO:0000313" key="3">
    <source>
        <dbReference type="EMBL" id="SJK84383.1"/>
    </source>
</evidence>
<reference evidence="2 5" key="1">
    <citation type="submission" date="2016-04" db="EMBL/GenBank/DDBJ databases">
        <authorList>
            <person name="Evans L.H."/>
            <person name="Alamgir A."/>
            <person name="Owens N."/>
            <person name="Weber N.D."/>
            <person name="Virtaneva K."/>
            <person name="Barbian K."/>
            <person name="Babar A."/>
            <person name="Rosenke K."/>
        </authorList>
    </citation>
    <scope>NUCLEOTIDE SEQUENCE [LARGE SCALE GENOMIC DNA]</scope>
    <source>
        <strain evidence="2">S5</strain>
        <strain evidence="5">S5(T) (JCM 30642 \VKM B-2941)</strain>
    </source>
</reference>
<dbReference type="EMBL" id="LT671858">
    <property type="protein sequence ID" value="SIM46083.1"/>
    <property type="molecule type" value="Genomic_DNA"/>
</dbReference>
<reference evidence="3" key="3">
    <citation type="submission" date="2016-06" db="EMBL/GenBank/DDBJ databases">
        <authorList>
            <person name="Olsen C.W."/>
            <person name="Carey S."/>
            <person name="Hinshaw L."/>
            <person name="Karasin A.I."/>
        </authorList>
    </citation>
    <scope>NUCLEOTIDE SEQUENCE [LARGE SCALE GENOMIC DNA]</scope>
    <source>
        <strain evidence="3">PM4</strain>
    </source>
</reference>
<dbReference type="AlphaFoldDB" id="A0A1N5TCD7"/>
<accession>A0A1N5TCD7</accession>
<proteinExistence type="predicted"/>
<dbReference type="InterPro" id="IPR014729">
    <property type="entry name" value="Rossmann-like_a/b/a_fold"/>
</dbReference>
<feature type="domain" description="Cytidyltransferase-like" evidence="1">
    <location>
        <begin position="12"/>
        <end position="88"/>
    </location>
</feature>
<dbReference type="InterPro" id="IPR004821">
    <property type="entry name" value="Cyt_trans-like"/>
</dbReference>
<evidence type="ECO:0000313" key="2">
    <source>
        <dbReference type="EMBL" id="SIM46083.1"/>
    </source>
</evidence>
<dbReference type="Proteomes" id="UP000187822">
    <property type="component" value="Chromosome I"/>
</dbReference>
<dbReference type="RefSeq" id="WP_077075971.1">
    <property type="nucleotide sequence ID" value="NZ_LT671858.1"/>
</dbReference>
<dbReference type="SUPFAM" id="SSF52374">
    <property type="entry name" value="Nucleotidylyl transferase"/>
    <property type="match status" value="1"/>
</dbReference>
<dbReference type="STRING" id="1673428.CPM_0503"/>
<dbReference type="NCBIfam" id="NF001985">
    <property type="entry name" value="PRK00777.1"/>
    <property type="match status" value="1"/>
</dbReference>